<organism evidence="2 3">
    <name type="scientific">Euphydryas editha</name>
    <name type="common">Edith's checkerspot</name>
    <dbReference type="NCBI Taxonomy" id="104508"/>
    <lineage>
        <taxon>Eukaryota</taxon>
        <taxon>Metazoa</taxon>
        <taxon>Ecdysozoa</taxon>
        <taxon>Arthropoda</taxon>
        <taxon>Hexapoda</taxon>
        <taxon>Insecta</taxon>
        <taxon>Pterygota</taxon>
        <taxon>Neoptera</taxon>
        <taxon>Endopterygota</taxon>
        <taxon>Lepidoptera</taxon>
        <taxon>Glossata</taxon>
        <taxon>Ditrysia</taxon>
        <taxon>Papilionoidea</taxon>
        <taxon>Nymphalidae</taxon>
        <taxon>Nymphalinae</taxon>
        <taxon>Euphydryas</taxon>
    </lineage>
</organism>
<name>A0AAU9U4D8_EUPED</name>
<evidence type="ECO:0000256" key="1">
    <source>
        <dbReference type="SAM" id="SignalP"/>
    </source>
</evidence>
<reference evidence="2" key="1">
    <citation type="submission" date="2022-03" db="EMBL/GenBank/DDBJ databases">
        <authorList>
            <person name="Tunstrom K."/>
        </authorList>
    </citation>
    <scope>NUCLEOTIDE SEQUENCE</scope>
</reference>
<evidence type="ECO:0000313" key="2">
    <source>
        <dbReference type="EMBL" id="CAH2093764.1"/>
    </source>
</evidence>
<protein>
    <submittedName>
        <fullName evidence="2">Uncharacterized protein</fullName>
    </submittedName>
</protein>
<dbReference type="EMBL" id="CAKOGL010000013">
    <property type="protein sequence ID" value="CAH2093764.1"/>
    <property type="molecule type" value="Genomic_DNA"/>
</dbReference>
<keyword evidence="1" id="KW-0732">Signal</keyword>
<comment type="caution">
    <text evidence="2">The sequence shown here is derived from an EMBL/GenBank/DDBJ whole genome shotgun (WGS) entry which is preliminary data.</text>
</comment>
<feature type="chain" id="PRO_5043594528" evidence="1">
    <location>
        <begin position="21"/>
        <end position="151"/>
    </location>
</feature>
<feature type="signal peptide" evidence="1">
    <location>
        <begin position="1"/>
        <end position="20"/>
    </location>
</feature>
<keyword evidence="3" id="KW-1185">Reference proteome</keyword>
<sequence>MSNMLLIFIIGTSCLQIIQAVSKSDAIIDENIQLLTLKNIWDDKLPVITGKLGELNKSNRAKFSDGYKMHTQNKNTLQNYNKVEDFGVTIPFGTNEKFKNNFEMKFKRQIPGNEETNMMMIGTFQAIMRPMSMSGLQNNSKNLNNTEQASR</sequence>
<dbReference type="Proteomes" id="UP001153954">
    <property type="component" value="Unassembled WGS sequence"/>
</dbReference>
<evidence type="ECO:0000313" key="3">
    <source>
        <dbReference type="Proteomes" id="UP001153954"/>
    </source>
</evidence>
<accession>A0AAU9U4D8</accession>
<proteinExistence type="predicted"/>
<gene>
    <name evidence="2" type="ORF">EEDITHA_LOCUS9395</name>
</gene>
<dbReference type="AlphaFoldDB" id="A0AAU9U4D8"/>